<keyword evidence="4" id="KW-1185">Reference proteome</keyword>
<dbReference type="RefSeq" id="WP_160142293.1">
    <property type="nucleotide sequence ID" value="NZ_UWPJ01000023.1"/>
</dbReference>
<dbReference type="PANTHER" id="PTHR42928">
    <property type="entry name" value="TRICARBOXYLATE-BINDING PROTEIN"/>
    <property type="match status" value="1"/>
</dbReference>
<dbReference type="Pfam" id="PF03401">
    <property type="entry name" value="TctC"/>
    <property type="match status" value="1"/>
</dbReference>
<evidence type="ECO:0000256" key="2">
    <source>
        <dbReference type="SAM" id="SignalP"/>
    </source>
</evidence>
<dbReference type="OrthoDB" id="8682021at2"/>
<dbReference type="InterPro" id="IPR005064">
    <property type="entry name" value="BUG"/>
</dbReference>
<proteinExistence type="inferred from homology"/>
<evidence type="ECO:0000313" key="3">
    <source>
        <dbReference type="EMBL" id="VCU70942.1"/>
    </source>
</evidence>
<dbReference type="InterPro" id="IPR042100">
    <property type="entry name" value="Bug_dom1"/>
</dbReference>
<feature type="chain" id="PRO_5018022714" evidence="2">
    <location>
        <begin position="20"/>
        <end position="327"/>
    </location>
</feature>
<keyword evidence="2" id="KW-0732">Signal</keyword>
<dbReference type="AlphaFoldDB" id="A0A3P4B4G3"/>
<dbReference type="Gene3D" id="3.40.190.10">
    <property type="entry name" value="Periplasmic binding protein-like II"/>
    <property type="match status" value="1"/>
</dbReference>
<evidence type="ECO:0000256" key="1">
    <source>
        <dbReference type="ARBA" id="ARBA00006987"/>
    </source>
</evidence>
<evidence type="ECO:0000313" key="4">
    <source>
        <dbReference type="Proteomes" id="UP000277294"/>
    </source>
</evidence>
<comment type="similarity">
    <text evidence="1">Belongs to the UPF0065 (bug) family.</text>
</comment>
<dbReference type="SUPFAM" id="SSF53850">
    <property type="entry name" value="Periplasmic binding protein-like II"/>
    <property type="match status" value="1"/>
</dbReference>
<dbReference type="EMBL" id="UWPJ01000023">
    <property type="protein sequence ID" value="VCU70942.1"/>
    <property type="molecule type" value="Genomic_DNA"/>
</dbReference>
<accession>A0A3P4B4G3</accession>
<reference evidence="3 4" key="1">
    <citation type="submission" date="2018-10" db="EMBL/GenBank/DDBJ databases">
        <authorList>
            <person name="Criscuolo A."/>
        </authorList>
    </citation>
    <scope>NUCLEOTIDE SEQUENCE [LARGE SCALE GENOMIC DNA]</scope>
    <source>
        <strain evidence="3">DnA1</strain>
    </source>
</reference>
<dbReference type="PIRSF" id="PIRSF017082">
    <property type="entry name" value="YflP"/>
    <property type="match status" value="1"/>
</dbReference>
<dbReference type="Gene3D" id="3.40.190.150">
    <property type="entry name" value="Bordetella uptake gene, domain 1"/>
    <property type="match status" value="1"/>
</dbReference>
<gene>
    <name evidence="3" type="ORF">PIGHUM_03022</name>
</gene>
<dbReference type="Proteomes" id="UP000277294">
    <property type="component" value="Unassembled WGS sequence"/>
</dbReference>
<name>A0A3P4B4G3_9BURK</name>
<dbReference type="CDD" id="cd13578">
    <property type="entry name" value="PBP2_Bug27"/>
    <property type="match status" value="1"/>
</dbReference>
<keyword evidence="3" id="KW-0675">Receptor</keyword>
<sequence>MKARLVVAALGAVATCSFAAAPLAWAQEFPSRPIRLIVPYGTGGVTDITARLVAPFMSEALGQQVVVENRGGGASIPGTEAVVKADPDGYTLLLTSTALAANPILFKKMPFDAGKDLAPVSLLSTVPTVLVVNPALPVGSAKDLVAMAKAKPGALNYGSAGYGSDNHLNAAMFNAAAGIEAQHVPYKGGGAVMTDLVGGQISYVFAVLPTALPFVSSGRLKALGVSGPERSGALPDVPTVAEAAGLPGFAVQGWVGIFAPRDTPRPVIDKLNAAASQALKNPELIGKLKAMGEDPKGGAPEALGGYFKEETERWSQLAAKVKFDVAQ</sequence>
<feature type="signal peptide" evidence="2">
    <location>
        <begin position="1"/>
        <end position="19"/>
    </location>
</feature>
<organism evidence="3 4">
    <name type="scientific">Pigmentiphaga humi</name>
    <dbReference type="NCBI Taxonomy" id="2478468"/>
    <lineage>
        <taxon>Bacteria</taxon>
        <taxon>Pseudomonadati</taxon>
        <taxon>Pseudomonadota</taxon>
        <taxon>Betaproteobacteria</taxon>
        <taxon>Burkholderiales</taxon>
        <taxon>Alcaligenaceae</taxon>
        <taxon>Pigmentiphaga</taxon>
    </lineage>
</organism>
<dbReference type="PANTHER" id="PTHR42928:SF5">
    <property type="entry name" value="BLR1237 PROTEIN"/>
    <property type="match status" value="1"/>
</dbReference>
<protein>
    <submittedName>
        <fullName evidence="3">Tripartite tricarboxylate transporter family receptor</fullName>
    </submittedName>
</protein>